<accession>A0AAD7IRJ4</accession>
<keyword evidence="2" id="KW-1133">Transmembrane helix</keyword>
<dbReference type="EMBL" id="JARKIB010000074">
    <property type="protein sequence ID" value="KAJ7748090.1"/>
    <property type="molecule type" value="Genomic_DNA"/>
</dbReference>
<feature type="transmembrane region" description="Helical" evidence="2">
    <location>
        <begin position="255"/>
        <end position="273"/>
    </location>
</feature>
<feature type="transmembrane region" description="Helical" evidence="2">
    <location>
        <begin position="224"/>
        <end position="243"/>
    </location>
</feature>
<comment type="caution">
    <text evidence="4">The sequence shown here is derived from an EMBL/GenBank/DDBJ whole genome shotgun (WGS) entry which is preliminary data.</text>
</comment>
<dbReference type="EMBL" id="JARKIB010000247">
    <property type="protein sequence ID" value="KAJ7719846.1"/>
    <property type="molecule type" value="Genomic_DNA"/>
</dbReference>
<gene>
    <name evidence="4" type="ORF">B0H16DRAFT_1553980</name>
    <name evidence="3" type="ORF">B0H16DRAFT_1605813</name>
</gene>
<dbReference type="AlphaFoldDB" id="A0AAD7IRJ4"/>
<dbReference type="Proteomes" id="UP001215598">
    <property type="component" value="Unassembled WGS sequence"/>
</dbReference>
<sequence>MADSSSFAPPGESSLDLWIERSNLNGVILSAVAYGILFTLTFQTLLMFLQLPRAKIPWGFVGYICVMFTLASLGFGGNVKFNQMTFIDDRNIPGGPNAFTVQFYSTWVNVMSFAAYVLMSWLADGLVLWRFTLIWGWNYWISAFPTIMYLGAVASSIGLMRAIMSSTNLTFWGVKSVQFSIAYWSLSISLNIILTLAIACRIWLVRRRTRQSLGVQNSGQYVSVSAMLVESAALYSTWGLVFLICYARDTPLQNILLPSLGQVQGIAPVLILFRVAQGRAWSESTAANATSRYNNRSIPPTTSTGRESGGGDRPKVSINTITSEWEGDKV</sequence>
<proteinExistence type="predicted"/>
<evidence type="ECO:0000313" key="4">
    <source>
        <dbReference type="EMBL" id="KAJ7748090.1"/>
    </source>
</evidence>
<evidence type="ECO:0000313" key="3">
    <source>
        <dbReference type="EMBL" id="KAJ7719846.1"/>
    </source>
</evidence>
<feature type="transmembrane region" description="Helical" evidence="2">
    <location>
        <begin position="113"/>
        <end position="132"/>
    </location>
</feature>
<feature type="transmembrane region" description="Helical" evidence="2">
    <location>
        <begin position="139"/>
        <end position="161"/>
    </location>
</feature>
<feature type="transmembrane region" description="Helical" evidence="2">
    <location>
        <begin position="27"/>
        <end position="49"/>
    </location>
</feature>
<evidence type="ECO:0000256" key="1">
    <source>
        <dbReference type="SAM" id="MobiDB-lite"/>
    </source>
</evidence>
<name>A0AAD7IRJ4_9AGAR</name>
<feature type="region of interest" description="Disordered" evidence="1">
    <location>
        <begin position="291"/>
        <end position="330"/>
    </location>
</feature>
<keyword evidence="5" id="KW-1185">Reference proteome</keyword>
<feature type="transmembrane region" description="Helical" evidence="2">
    <location>
        <begin position="181"/>
        <end position="204"/>
    </location>
</feature>
<protein>
    <submittedName>
        <fullName evidence="4">Uncharacterized protein</fullName>
    </submittedName>
</protein>
<keyword evidence="2" id="KW-0472">Membrane</keyword>
<reference evidence="4" key="1">
    <citation type="submission" date="2023-03" db="EMBL/GenBank/DDBJ databases">
        <title>Massive genome expansion in bonnet fungi (Mycena s.s.) driven by repeated elements and novel gene families across ecological guilds.</title>
        <authorList>
            <consortium name="Lawrence Berkeley National Laboratory"/>
            <person name="Harder C.B."/>
            <person name="Miyauchi S."/>
            <person name="Viragh M."/>
            <person name="Kuo A."/>
            <person name="Thoen E."/>
            <person name="Andreopoulos B."/>
            <person name="Lu D."/>
            <person name="Skrede I."/>
            <person name="Drula E."/>
            <person name="Henrissat B."/>
            <person name="Morin E."/>
            <person name="Kohler A."/>
            <person name="Barry K."/>
            <person name="LaButti K."/>
            <person name="Morin E."/>
            <person name="Salamov A."/>
            <person name="Lipzen A."/>
            <person name="Mereny Z."/>
            <person name="Hegedus B."/>
            <person name="Baldrian P."/>
            <person name="Stursova M."/>
            <person name="Weitz H."/>
            <person name="Taylor A."/>
            <person name="Grigoriev I.V."/>
            <person name="Nagy L.G."/>
            <person name="Martin F."/>
            <person name="Kauserud H."/>
        </authorList>
    </citation>
    <scope>NUCLEOTIDE SEQUENCE</scope>
    <source>
        <strain evidence="4">CBHHK182m</strain>
    </source>
</reference>
<feature type="compositionally biased region" description="Polar residues" evidence="1">
    <location>
        <begin position="291"/>
        <end position="306"/>
    </location>
</feature>
<feature type="transmembrane region" description="Helical" evidence="2">
    <location>
        <begin position="56"/>
        <end position="75"/>
    </location>
</feature>
<evidence type="ECO:0000256" key="2">
    <source>
        <dbReference type="SAM" id="Phobius"/>
    </source>
</evidence>
<organism evidence="4 5">
    <name type="scientific">Mycena metata</name>
    <dbReference type="NCBI Taxonomy" id="1033252"/>
    <lineage>
        <taxon>Eukaryota</taxon>
        <taxon>Fungi</taxon>
        <taxon>Dikarya</taxon>
        <taxon>Basidiomycota</taxon>
        <taxon>Agaricomycotina</taxon>
        <taxon>Agaricomycetes</taxon>
        <taxon>Agaricomycetidae</taxon>
        <taxon>Agaricales</taxon>
        <taxon>Marasmiineae</taxon>
        <taxon>Mycenaceae</taxon>
        <taxon>Mycena</taxon>
    </lineage>
</organism>
<evidence type="ECO:0000313" key="5">
    <source>
        <dbReference type="Proteomes" id="UP001215598"/>
    </source>
</evidence>
<keyword evidence="2" id="KW-0812">Transmembrane</keyword>